<evidence type="ECO:0000313" key="5">
    <source>
        <dbReference type="Proteomes" id="UP000305100"/>
    </source>
</evidence>
<accession>A0A5R9CKI5</accession>
<gene>
    <name evidence="4" type="ORF">FEZ41_13640</name>
</gene>
<feature type="compositionally biased region" description="Low complexity" evidence="2">
    <location>
        <begin position="1520"/>
        <end position="1583"/>
    </location>
</feature>
<dbReference type="RefSeq" id="WP_138468132.1">
    <property type="nucleotide sequence ID" value="NZ_VBSX01000053.1"/>
</dbReference>
<feature type="compositionally biased region" description="Low complexity" evidence="2">
    <location>
        <begin position="1459"/>
        <end position="1501"/>
    </location>
</feature>
<organism evidence="4 5">
    <name type="scientific">Lentilactobacillus parafarraginis</name>
    <dbReference type="NCBI Taxonomy" id="390842"/>
    <lineage>
        <taxon>Bacteria</taxon>
        <taxon>Bacillati</taxon>
        <taxon>Bacillota</taxon>
        <taxon>Bacilli</taxon>
        <taxon>Lactobacillales</taxon>
        <taxon>Lactobacillaceae</taxon>
        <taxon>Lentilactobacillus</taxon>
    </lineage>
</organism>
<feature type="region of interest" description="Disordered" evidence="2">
    <location>
        <begin position="90"/>
        <end position="114"/>
    </location>
</feature>
<dbReference type="InterPro" id="IPR044081">
    <property type="entry name" value="DUF5776"/>
</dbReference>
<dbReference type="InterPro" id="IPR022263">
    <property type="entry name" value="KxYKxGKxW"/>
</dbReference>
<dbReference type="Pfam" id="PF19087">
    <property type="entry name" value="DUF5776"/>
    <property type="match status" value="3"/>
</dbReference>
<name>A0A5R9CKI5_9LACO</name>
<feature type="region of interest" description="Disordered" evidence="2">
    <location>
        <begin position="1212"/>
        <end position="1242"/>
    </location>
</feature>
<keyword evidence="1" id="KW-0732">Signal</keyword>
<feature type="compositionally biased region" description="Low complexity" evidence="2">
    <location>
        <begin position="101"/>
        <end position="114"/>
    </location>
</feature>
<dbReference type="NCBIfam" id="TIGR03715">
    <property type="entry name" value="KxYKxGKxW"/>
    <property type="match status" value="1"/>
</dbReference>
<feature type="region of interest" description="Disordered" evidence="2">
    <location>
        <begin position="1279"/>
        <end position="1303"/>
    </location>
</feature>
<evidence type="ECO:0000256" key="1">
    <source>
        <dbReference type="ARBA" id="ARBA00022729"/>
    </source>
</evidence>
<feature type="compositionally biased region" description="Polar residues" evidence="2">
    <location>
        <begin position="162"/>
        <end position="182"/>
    </location>
</feature>
<dbReference type="OrthoDB" id="2330146at2"/>
<evidence type="ECO:0000313" key="4">
    <source>
        <dbReference type="EMBL" id="TLQ15780.1"/>
    </source>
</evidence>
<feature type="compositionally biased region" description="Low complexity" evidence="2">
    <location>
        <begin position="221"/>
        <end position="243"/>
    </location>
</feature>
<comment type="caution">
    <text evidence="4">The sequence shown here is derived from an EMBL/GenBank/DDBJ whole genome shotgun (WGS) entry which is preliminary data.</text>
</comment>
<feature type="domain" description="DUF5776" evidence="3">
    <location>
        <begin position="1962"/>
        <end position="2030"/>
    </location>
</feature>
<reference evidence="4 5" key="1">
    <citation type="submission" date="2019-05" db="EMBL/GenBank/DDBJ databases">
        <title>The metagenome of a microbial culture collection derived from dairy environment covers the genomic content of the human microbiome.</title>
        <authorList>
            <person name="Roder T."/>
            <person name="Wuthrich D."/>
            <person name="Sattari Z."/>
            <person name="Von Ah U."/>
            <person name="Bar C."/>
            <person name="Ronchi F."/>
            <person name="Macpherson A.J."/>
            <person name="Ganal-Vonarburg S.C."/>
            <person name="Bruggmann R."/>
            <person name="Vergeres G."/>
        </authorList>
    </citation>
    <scope>NUCLEOTIDE SEQUENCE [LARGE SCALE GENOMIC DNA]</scope>
    <source>
        <strain evidence="4 5">FAM 1079</strain>
    </source>
</reference>
<feature type="compositionally biased region" description="Low complexity" evidence="2">
    <location>
        <begin position="184"/>
        <end position="193"/>
    </location>
</feature>
<feature type="region of interest" description="Disordered" evidence="2">
    <location>
        <begin position="152"/>
        <end position="266"/>
    </location>
</feature>
<feature type="domain" description="DUF5776" evidence="3">
    <location>
        <begin position="1885"/>
        <end position="1951"/>
    </location>
</feature>
<feature type="compositionally biased region" description="Low complexity" evidence="2">
    <location>
        <begin position="152"/>
        <end position="161"/>
    </location>
</feature>
<protein>
    <recommendedName>
        <fullName evidence="3">DUF5776 domain-containing protein</fullName>
    </recommendedName>
</protein>
<feature type="domain" description="DUF5776" evidence="3">
    <location>
        <begin position="2041"/>
        <end position="2102"/>
    </location>
</feature>
<dbReference type="Pfam" id="PF19258">
    <property type="entry name" value="KxYKxGKxW_sig"/>
    <property type="match status" value="1"/>
</dbReference>
<feature type="compositionally biased region" description="Polar residues" evidence="2">
    <location>
        <begin position="194"/>
        <end position="220"/>
    </location>
</feature>
<feature type="region of interest" description="Disordered" evidence="2">
    <location>
        <begin position="1752"/>
        <end position="1774"/>
    </location>
</feature>
<feature type="compositionally biased region" description="Polar residues" evidence="2">
    <location>
        <begin position="244"/>
        <end position="266"/>
    </location>
</feature>
<dbReference type="EMBL" id="VBSX01000053">
    <property type="protein sequence ID" value="TLQ15780.1"/>
    <property type="molecule type" value="Genomic_DNA"/>
</dbReference>
<feature type="compositionally biased region" description="Polar residues" evidence="2">
    <location>
        <begin position="1227"/>
        <end position="1242"/>
    </location>
</feature>
<proteinExistence type="predicted"/>
<sequence length="2112" mass="211683">MKGKNLSRNNKWGKAEKSNLHYKLYKSGKQWVTASLFMLSLGAVLITAPNRVWADTVSAATAETTESATNSASGEVATSVANASTAEASATAQKQVVEPQTTSSSSTVSSSAASSASDSTAASAASTKQATSTAVSAAADMVSSSSSKAASSANQSSASASDNGTVVSAGSGVPESNATQEAGSAASAASSSARDAQTDTTQKPSAASSTTNSQMIASEQSTKNSASVSSVTSRSTESASDSNPVSKSDQSATSPTAAKTSNKSATVTAAVTYDQKTNTITLPKDATAEQITEAQQKAKTIYTMTAKMPSIVRDGATTTTPTSQSGTNAATFDEKTNTYTIIDPTDAQMTALKATAQQMANKTGKAVTINAVAASSTTAAATTKIDTSSPSYKAGMNDAYADVTKADGSVPDIAAIIDDYNNNNSMQDADGTPAWKNGVIYSQSNSSETIYQVLVVVGGTTNFQGNYYSRVLNDGKVQVPLSKTSTLNGDDYNAGYAAYLKQYAAQVSGYMNQVKNNVQDPDLADKLVNTIAYKNGDLNSKGDWISQAGAALNTIYSWVMKALGQKDPVGSNPDIFNYNTNDWDSSLGIQFPKAVDTASASISTVNNFIGMAISYIQNGIMKQALSDARSIGGLQSGSISLPATLSEALSLNTPLKKIATAFGFGDVINSTIVNQVYTSIAQGIRNDISFNFQQGMDEAISLALNGGTLDSATLARFKTVGYDPSGNTSLATTNTTSPTVSYINKSDQLGGNTTNFVEAVGFDYGKRIAQSIVDMAVKDSTTGAQKTTASDIITQMHQNKIITDTEYNQLTQSNYADDSTLQGYTADASGAQKTILGLYEAEINAIQKAKSDYVSDPTGDFTKSAPSYTNEGSGNVQIYDSKTQQWSTKAPDTVTISDYSNIMDYLQSTNVGSQGQADADSQSHKQADGGVAIIDSTDKTFSAGDRSKLASQQLKDNADAVITSLGVGSTGKTLQAAYVNAYNKEVRLANNAYAAGQLAAQNQTKSDAYKTTNVLPAVTDSTVKVTIDGVTYSATSDGTGSLYKEGTSSGEPSGTAFSDGYNAAAALINNNAISSDQAVAADQAASAAVFAKSASDYYADASSAASAASLAAKDLSAAAEGDSGASSDVKIAVDAASDAAAALQSASAANSNAQSQAALASKAATDAKAAKTASDAKAAANAATSGNGIASGAASDASAAANVAKDAAKRASDAQTTYQHDAAESAAGNTGSDAVTTSSAANETSDAAGSAASAAKDASDAASDAASLASGDSNAASAVKNANDAAQRASDANSSAQAASRAASDANSKAAQAAKDASAAVAKGDKAAAKAASDAASNAASVAKTASDTAAQAEKTASSAASDAKAAANEVAQTVASDAANSAAAHATTAASDAAVAHNAASDATQVADELSAAASADPTDQSATAAYQKASAAASDANAQAGKATSAANDAKTQADAAGKAASDAKQAADPTSAAKAAQGANEAANTDANTAHDAASAAQADRKVASDAQTQYEHDAAKSAAGNTASDAATTSSAANETSNAAGSAASAAKDASDAASGAASLASGDSNAASAAKNANDAAQRASAANSAAQAASQAASDANSKAAQAAKDASAAVAKGDKAAAKAASDAASNAASVAKAASDTAAKAGKQASDAASDAKAAANEVAQTVANDAASSAAAHATTAASDAAVAHDAASAASQAASDLGTIVRTNPNDASATAAYQAASNAASDANEQAGKAASAASDAQTQADSAAKAASDAKQATDPTSDAKAATEANAAANAAVVTTASAAGTALVDQQTASAARQRVINSQAAAAQAAADAAAASRSAAASASAASAALAAASAAAAAKAASDAASAQSQAAANSAAAKHDQPATQASEEDYYTAVKAKAITTSKGLYRYSRKTFKHAKKIGYVKPGTVLHVIGIAKSGSAYRFELGDGSFITSLKSFSQFGHIRTSAYHYDSRGKWIVTGQKGVYEYSGQTFRKAKRVGYLKRGTVLQVKRIVKSGITTRFELTNGHYVTAKKTMVMNVRGKTFEYATPQNVKVVAAHGIFKYKTSNLAKRHRVRSIKRGTHLKVTALITQGNKIRFKITNGNYVTADVRMVRFVQTK</sequence>
<evidence type="ECO:0000256" key="2">
    <source>
        <dbReference type="SAM" id="MobiDB-lite"/>
    </source>
</evidence>
<evidence type="ECO:0000259" key="3">
    <source>
        <dbReference type="Pfam" id="PF19087"/>
    </source>
</evidence>
<dbReference type="Proteomes" id="UP000305100">
    <property type="component" value="Unassembled WGS sequence"/>
</dbReference>
<feature type="region of interest" description="Disordered" evidence="2">
    <location>
        <begin position="1459"/>
        <end position="1583"/>
    </location>
</feature>